<evidence type="ECO:0000256" key="1">
    <source>
        <dbReference type="SAM" id="Phobius"/>
    </source>
</evidence>
<evidence type="ECO:0000313" key="3">
    <source>
        <dbReference type="EMBL" id="MCE4553779.1"/>
    </source>
</evidence>
<feature type="domain" description="Ice-binding protein C-terminal" evidence="2">
    <location>
        <begin position="33"/>
        <end position="58"/>
    </location>
</feature>
<accession>A0ABS8XLW9</accession>
<keyword evidence="1" id="KW-0812">Transmembrane</keyword>
<comment type="caution">
    <text evidence="3">The sequence shown here is derived from an EMBL/GenBank/DDBJ whole genome shotgun (WGS) entry which is preliminary data.</text>
</comment>
<protein>
    <submittedName>
        <fullName evidence="3">PEP-CTERM sorting domain-containing protein</fullName>
    </submittedName>
</protein>
<keyword evidence="1" id="KW-1133">Transmembrane helix</keyword>
<organism evidence="3 4">
    <name type="scientific">Pelomonas cellulosilytica</name>
    <dbReference type="NCBI Taxonomy" id="2906762"/>
    <lineage>
        <taxon>Bacteria</taxon>
        <taxon>Pseudomonadati</taxon>
        <taxon>Pseudomonadota</taxon>
        <taxon>Betaproteobacteria</taxon>
        <taxon>Burkholderiales</taxon>
        <taxon>Sphaerotilaceae</taxon>
        <taxon>Roseateles</taxon>
    </lineage>
</organism>
<feature type="transmembrane region" description="Helical" evidence="1">
    <location>
        <begin position="38"/>
        <end position="55"/>
    </location>
</feature>
<evidence type="ECO:0000259" key="2">
    <source>
        <dbReference type="Pfam" id="PF07589"/>
    </source>
</evidence>
<keyword evidence="1" id="KW-0472">Membrane</keyword>
<dbReference type="EMBL" id="JAJTWU010000002">
    <property type="protein sequence ID" value="MCE4553779.1"/>
    <property type="molecule type" value="Genomic_DNA"/>
</dbReference>
<dbReference type="InterPro" id="IPR013424">
    <property type="entry name" value="Ice-binding_C"/>
</dbReference>
<keyword evidence="4" id="KW-1185">Reference proteome</keyword>
<dbReference type="NCBIfam" id="TIGR02595">
    <property type="entry name" value="PEP_CTERM"/>
    <property type="match status" value="1"/>
</dbReference>
<evidence type="ECO:0000313" key="4">
    <source>
        <dbReference type="Proteomes" id="UP001200741"/>
    </source>
</evidence>
<gene>
    <name evidence="3" type="ORF">LXT13_04870</name>
</gene>
<reference evidence="3 4" key="1">
    <citation type="submission" date="2021-12" db="EMBL/GenBank/DDBJ databases">
        <title>Genome seq of P8.</title>
        <authorList>
            <person name="Seo T."/>
        </authorList>
    </citation>
    <scope>NUCLEOTIDE SEQUENCE [LARGE SCALE GENOMIC DNA]</scope>
    <source>
        <strain evidence="3 4">P8</strain>
    </source>
</reference>
<proteinExistence type="predicted"/>
<dbReference type="RefSeq" id="WP_233370493.1">
    <property type="nucleotide sequence ID" value="NZ_JAJTWU010000002.1"/>
</dbReference>
<dbReference type="Proteomes" id="UP001200741">
    <property type="component" value="Unassembled WGS sequence"/>
</dbReference>
<name>A0ABS8XLW9_9BURK</name>
<sequence>MSFFHVEVDATGHGYVSVAGYTAAGLASVPPAPVPEPGSGVLWLAGAVTLGAVSVRRRPRR</sequence>
<dbReference type="Pfam" id="PF07589">
    <property type="entry name" value="PEP-CTERM"/>
    <property type="match status" value="1"/>
</dbReference>